<protein>
    <submittedName>
        <fullName evidence="1">Uncharacterized protein</fullName>
    </submittedName>
</protein>
<dbReference type="EMBL" id="GBRH01263021">
    <property type="protein sequence ID" value="JAD34874.1"/>
    <property type="molecule type" value="Transcribed_RNA"/>
</dbReference>
<sequence>MVVVQFCTLYCCTEHISKPDYISEGTVTCSVPLLYLVQFLRHDTSDLNFIRGSGLDWVQVHGLVVNQRVV</sequence>
<organism evidence="1">
    <name type="scientific">Arundo donax</name>
    <name type="common">Giant reed</name>
    <name type="synonym">Donax arundinaceus</name>
    <dbReference type="NCBI Taxonomy" id="35708"/>
    <lineage>
        <taxon>Eukaryota</taxon>
        <taxon>Viridiplantae</taxon>
        <taxon>Streptophyta</taxon>
        <taxon>Embryophyta</taxon>
        <taxon>Tracheophyta</taxon>
        <taxon>Spermatophyta</taxon>
        <taxon>Magnoliopsida</taxon>
        <taxon>Liliopsida</taxon>
        <taxon>Poales</taxon>
        <taxon>Poaceae</taxon>
        <taxon>PACMAD clade</taxon>
        <taxon>Arundinoideae</taxon>
        <taxon>Arundineae</taxon>
        <taxon>Arundo</taxon>
    </lineage>
</organism>
<reference evidence="1" key="1">
    <citation type="submission" date="2014-09" db="EMBL/GenBank/DDBJ databases">
        <authorList>
            <person name="Magalhaes I.L.F."/>
            <person name="Oliveira U."/>
            <person name="Santos F.R."/>
            <person name="Vidigal T.H.D.A."/>
            <person name="Brescovit A.D."/>
            <person name="Santos A.J."/>
        </authorList>
    </citation>
    <scope>NUCLEOTIDE SEQUENCE</scope>
    <source>
        <tissue evidence="1">Shoot tissue taken approximately 20 cm above the soil surface</tissue>
    </source>
</reference>
<accession>A0A0A8Z629</accession>
<proteinExistence type="predicted"/>
<name>A0A0A8Z629_ARUDO</name>
<reference evidence="1" key="2">
    <citation type="journal article" date="2015" name="Data Brief">
        <title>Shoot transcriptome of the giant reed, Arundo donax.</title>
        <authorList>
            <person name="Barrero R.A."/>
            <person name="Guerrero F.D."/>
            <person name="Moolhuijzen P."/>
            <person name="Goolsby J.A."/>
            <person name="Tidwell J."/>
            <person name="Bellgard S.E."/>
            <person name="Bellgard M.I."/>
        </authorList>
    </citation>
    <scope>NUCLEOTIDE SEQUENCE</scope>
    <source>
        <tissue evidence="1">Shoot tissue taken approximately 20 cm above the soil surface</tissue>
    </source>
</reference>
<dbReference type="AlphaFoldDB" id="A0A0A8Z629"/>
<evidence type="ECO:0000313" key="1">
    <source>
        <dbReference type="EMBL" id="JAD34874.1"/>
    </source>
</evidence>